<dbReference type="Pfam" id="PF04883">
    <property type="entry name" value="HK97-gp10_like"/>
    <property type="match status" value="1"/>
</dbReference>
<dbReference type="EMBL" id="JANCLT010000007">
    <property type="protein sequence ID" value="MCP8969722.1"/>
    <property type="molecule type" value="Genomic_DNA"/>
</dbReference>
<evidence type="ECO:0000313" key="2">
    <source>
        <dbReference type="Proteomes" id="UP001156102"/>
    </source>
</evidence>
<comment type="caution">
    <text evidence="1">The sequence shown here is derived from an EMBL/GenBank/DDBJ whole genome shotgun (WGS) entry which is preliminary data.</text>
</comment>
<evidence type="ECO:0000313" key="1">
    <source>
        <dbReference type="EMBL" id="MCP8969722.1"/>
    </source>
</evidence>
<dbReference type="InterPro" id="IPR010064">
    <property type="entry name" value="HK97-gp10_tail"/>
</dbReference>
<gene>
    <name evidence="1" type="ORF">NK662_14420</name>
</gene>
<organism evidence="1 2">
    <name type="scientific">Ectobacillus ponti</name>
    <dbReference type="NCBI Taxonomy" id="2961894"/>
    <lineage>
        <taxon>Bacteria</taxon>
        <taxon>Bacillati</taxon>
        <taxon>Bacillota</taxon>
        <taxon>Bacilli</taxon>
        <taxon>Bacillales</taxon>
        <taxon>Bacillaceae</taxon>
        <taxon>Ectobacillus</taxon>
    </lineage>
</organism>
<sequence>MEELIRAIRQLESLPQKCVTRAARKGADIALKAAKQLAPEDTGYLRRGLIVKGEKLKKRGKKVYEITLNPAMNHIFQKETKSGKIRRRDGKTVRMGAGVYYYPASQEYGFMARNGRYIPGFHYLRKSVEQQKEQIETRVVEVLAKEIDKIK</sequence>
<reference evidence="1" key="1">
    <citation type="submission" date="2022-07" db="EMBL/GenBank/DDBJ databases">
        <authorList>
            <person name="Li W.-J."/>
            <person name="Deng Q.-Q."/>
        </authorList>
    </citation>
    <scope>NUCLEOTIDE SEQUENCE</scope>
    <source>
        <strain evidence="1">SYSU M60031</strain>
    </source>
</reference>
<dbReference type="AlphaFoldDB" id="A0AA41X6I8"/>
<protein>
    <submittedName>
        <fullName evidence="1">HK97 gp10 family phage protein</fullName>
    </submittedName>
</protein>
<proteinExistence type="predicted"/>
<keyword evidence="2" id="KW-1185">Reference proteome</keyword>
<name>A0AA41X6I8_9BACI</name>
<accession>A0AA41X6I8</accession>
<dbReference type="RefSeq" id="WP_254759643.1">
    <property type="nucleotide sequence ID" value="NZ_JANCLT010000007.1"/>
</dbReference>
<dbReference type="Proteomes" id="UP001156102">
    <property type="component" value="Unassembled WGS sequence"/>
</dbReference>